<feature type="domain" description="GspL cytoplasmic actin-ATPase-like" evidence="10">
    <location>
        <begin position="65"/>
        <end position="196"/>
    </location>
</feature>
<dbReference type="GO" id="GO:0015628">
    <property type="term" value="P:protein secretion by the type II secretion system"/>
    <property type="evidence" value="ECO:0007669"/>
    <property type="project" value="InterPro"/>
</dbReference>
<dbReference type="Pfam" id="PF05134">
    <property type="entry name" value="T2SSL"/>
    <property type="match status" value="1"/>
</dbReference>
<dbReference type="GO" id="GO:0015627">
    <property type="term" value="C:type II protein secretion system complex"/>
    <property type="evidence" value="ECO:0007669"/>
    <property type="project" value="InterPro"/>
</dbReference>
<comment type="subcellular location">
    <subcellularLocation>
        <location evidence="1">Cell inner membrane</location>
        <topology evidence="1">Single-pass membrane protein</topology>
    </subcellularLocation>
</comment>
<dbReference type="PIRSF" id="PIRSF015761">
    <property type="entry name" value="Protein_L"/>
    <property type="match status" value="1"/>
</dbReference>
<evidence type="ECO:0000256" key="9">
    <source>
        <dbReference type="ARBA" id="ARBA00023136"/>
    </source>
</evidence>
<accession>A0A1F6VHB0</accession>
<dbReference type="EMBL" id="MFSP01000031">
    <property type="protein sequence ID" value="OGI68992.1"/>
    <property type="molecule type" value="Genomic_DNA"/>
</dbReference>
<keyword evidence="6" id="KW-0812">Transmembrane</keyword>
<proteinExistence type="inferred from homology"/>
<keyword evidence="8" id="KW-1133">Transmembrane helix</keyword>
<gene>
    <name evidence="12" type="ORF">A2W18_08665</name>
</gene>
<evidence type="ECO:0000256" key="3">
    <source>
        <dbReference type="ARBA" id="ARBA00022448"/>
    </source>
</evidence>
<keyword evidence="5" id="KW-0997">Cell inner membrane</keyword>
<evidence type="ECO:0000256" key="1">
    <source>
        <dbReference type="ARBA" id="ARBA00004377"/>
    </source>
</evidence>
<evidence type="ECO:0000259" key="10">
    <source>
        <dbReference type="Pfam" id="PF05134"/>
    </source>
</evidence>
<feature type="domain" description="GspL periplasmic" evidence="11">
    <location>
        <begin position="268"/>
        <end position="419"/>
    </location>
</feature>
<evidence type="ECO:0000256" key="6">
    <source>
        <dbReference type="ARBA" id="ARBA00022692"/>
    </source>
</evidence>
<dbReference type="InterPro" id="IPR025691">
    <property type="entry name" value="GspL_pp_dom"/>
</dbReference>
<dbReference type="SUPFAM" id="SSF53067">
    <property type="entry name" value="Actin-like ATPase domain"/>
    <property type="match status" value="1"/>
</dbReference>
<keyword evidence="7" id="KW-0653">Protein transport</keyword>
<dbReference type="Gene3D" id="3.30.420.380">
    <property type="match status" value="1"/>
</dbReference>
<keyword evidence="3" id="KW-0813">Transport</keyword>
<dbReference type="AlphaFoldDB" id="A0A1F6VHB0"/>
<sequence>MKTKVSNWLALLSAGPAALGRRGVELRLPPGWPEKISSLHWLNRVDGTDGEIDDLARFPESMRTLPLRVWTPAADTLLTRVTVPTRSRARILQALPYALEDQLLDDPEKLHFAYLRESDGALAVAVTHRARLNAWIDAFKLAGLRPASLCPANLSLPLYPAAWTVAFADKELWVRSGSNAGFVAATSVDPPPMLVAALREAVAQNRAPQQLVVFAAPAGFDAEVWSNALAVHVVAETRDLRDLAVAPAIDLLQADFGQAAHLRQILRPLRPAGVMLAVWLAATLVLDVTEWIRLRHRHNSYAAEMNDIFRQNFPEVKAVLDPAAQMRKQIEAMQSRGSGPADLLPLLTRMAPVLKQQTTPVKLLSVKYSERSVTLELTVPNYQTLDEVKKTFQAANLDVELIAANGRGNEVDGRLKVRPAGIKADAKGST</sequence>
<keyword evidence="4" id="KW-1003">Cell membrane</keyword>
<name>A0A1F6VHB0_9PROT</name>
<evidence type="ECO:0000313" key="12">
    <source>
        <dbReference type="EMBL" id="OGI68992.1"/>
    </source>
</evidence>
<comment type="similarity">
    <text evidence="2">Belongs to the GSP L family.</text>
</comment>
<dbReference type="InterPro" id="IPR007812">
    <property type="entry name" value="T2SS_protein-GspL"/>
</dbReference>
<dbReference type="Pfam" id="PF12693">
    <property type="entry name" value="GspL_C"/>
    <property type="match status" value="1"/>
</dbReference>
<dbReference type="InterPro" id="IPR024230">
    <property type="entry name" value="GspL_cyto_dom"/>
</dbReference>
<keyword evidence="9" id="KW-0472">Membrane</keyword>
<evidence type="ECO:0000259" key="11">
    <source>
        <dbReference type="Pfam" id="PF12693"/>
    </source>
</evidence>
<dbReference type="Proteomes" id="UP000179076">
    <property type="component" value="Unassembled WGS sequence"/>
</dbReference>
<evidence type="ECO:0000256" key="5">
    <source>
        <dbReference type="ARBA" id="ARBA00022519"/>
    </source>
</evidence>
<evidence type="ECO:0000256" key="7">
    <source>
        <dbReference type="ARBA" id="ARBA00022927"/>
    </source>
</evidence>
<dbReference type="Gene3D" id="3.30.1360.100">
    <property type="entry name" value="General secretion pathway protein M, EpsM"/>
    <property type="match status" value="1"/>
</dbReference>
<reference evidence="12 13" key="1">
    <citation type="journal article" date="2016" name="Nat. Commun.">
        <title>Thousands of microbial genomes shed light on interconnected biogeochemical processes in an aquifer system.</title>
        <authorList>
            <person name="Anantharaman K."/>
            <person name="Brown C.T."/>
            <person name="Hug L.A."/>
            <person name="Sharon I."/>
            <person name="Castelle C.J."/>
            <person name="Probst A.J."/>
            <person name="Thomas B.C."/>
            <person name="Singh A."/>
            <person name="Wilkins M.J."/>
            <person name="Karaoz U."/>
            <person name="Brodie E.L."/>
            <person name="Williams K.H."/>
            <person name="Hubbard S.S."/>
            <person name="Banfield J.F."/>
        </authorList>
    </citation>
    <scope>NUCLEOTIDE SEQUENCE [LARGE SCALE GENOMIC DNA]</scope>
</reference>
<dbReference type="GO" id="GO:0005886">
    <property type="term" value="C:plasma membrane"/>
    <property type="evidence" value="ECO:0007669"/>
    <property type="project" value="UniProtKB-SubCell"/>
</dbReference>
<evidence type="ECO:0000256" key="4">
    <source>
        <dbReference type="ARBA" id="ARBA00022475"/>
    </source>
</evidence>
<evidence type="ECO:0000313" key="13">
    <source>
        <dbReference type="Proteomes" id="UP000179076"/>
    </source>
</evidence>
<evidence type="ECO:0000256" key="2">
    <source>
        <dbReference type="ARBA" id="ARBA00005318"/>
    </source>
</evidence>
<dbReference type="InterPro" id="IPR043129">
    <property type="entry name" value="ATPase_NBD"/>
</dbReference>
<dbReference type="CDD" id="cd24017">
    <property type="entry name" value="ASKHA_T2SSL_N"/>
    <property type="match status" value="1"/>
</dbReference>
<dbReference type="GO" id="GO:0009276">
    <property type="term" value="C:Gram-negative-bacterium-type cell wall"/>
    <property type="evidence" value="ECO:0007669"/>
    <property type="project" value="InterPro"/>
</dbReference>
<dbReference type="NCBIfam" id="TIGR01709">
    <property type="entry name" value="typeII_sec_gspL"/>
    <property type="match status" value="1"/>
</dbReference>
<organism evidence="12 13">
    <name type="scientific">Candidatus Muproteobacteria bacterium RBG_16_60_9</name>
    <dbReference type="NCBI Taxonomy" id="1817755"/>
    <lineage>
        <taxon>Bacteria</taxon>
        <taxon>Pseudomonadati</taxon>
        <taxon>Pseudomonadota</taxon>
        <taxon>Candidatus Muproteobacteria</taxon>
    </lineage>
</organism>
<comment type="caution">
    <text evidence="12">The sequence shown here is derived from an EMBL/GenBank/DDBJ whole genome shotgun (WGS) entry which is preliminary data.</text>
</comment>
<protein>
    <submittedName>
        <fullName evidence="12">Type II secretion system protein GspL</fullName>
    </submittedName>
</protein>
<evidence type="ECO:0000256" key="8">
    <source>
        <dbReference type="ARBA" id="ARBA00022989"/>
    </source>
</evidence>